<dbReference type="Pfam" id="PF02517">
    <property type="entry name" value="Rce1-like"/>
    <property type="match status" value="1"/>
</dbReference>
<feature type="compositionally biased region" description="Low complexity" evidence="1">
    <location>
        <begin position="43"/>
        <end position="59"/>
    </location>
</feature>
<accession>A0A0D3IF33</accession>
<evidence type="ECO:0000313" key="3">
    <source>
        <dbReference type="EnsemblProtists" id="EOD09868"/>
    </source>
</evidence>
<name>A0A0D3IF33_EMIH1</name>
<evidence type="ECO:0000313" key="4">
    <source>
        <dbReference type="Proteomes" id="UP000013827"/>
    </source>
</evidence>
<dbReference type="PaxDb" id="2903-EOD09868"/>
<reference evidence="4" key="1">
    <citation type="journal article" date="2013" name="Nature">
        <title>Pan genome of the phytoplankton Emiliania underpins its global distribution.</title>
        <authorList>
            <person name="Read B.A."/>
            <person name="Kegel J."/>
            <person name="Klute M.J."/>
            <person name="Kuo A."/>
            <person name="Lefebvre S.C."/>
            <person name="Maumus F."/>
            <person name="Mayer C."/>
            <person name="Miller J."/>
            <person name="Monier A."/>
            <person name="Salamov A."/>
            <person name="Young J."/>
            <person name="Aguilar M."/>
            <person name="Claverie J.M."/>
            <person name="Frickenhaus S."/>
            <person name="Gonzalez K."/>
            <person name="Herman E.K."/>
            <person name="Lin Y.C."/>
            <person name="Napier J."/>
            <person name="Ogata H."/>
            <person name="Sarno A.F."/>
            <person name="Shmutz J."/>
            <person name="Schroeder D."/>
            <person name="de Vargas C."/>
            <person name="Verret F."/>
            <person name="von Dassow P."/>
            <person name="Valentin K."/>
            <person name="Van de Peer Y."/>
            <person name="Wheeler G."/>
            <person name="Dacks J.B."/>
            <person name="Delwiche C.F."/>
            <person name="Dyhrman S.T."/>
            <person name="Glockner G."/>
            <person name="John U."/>
            <person name="Richards T."/>
            <person name="Worden A.Z."/>
            <person name="Zhang X."/>
            <person name="Grigoriev I.V."/>
            <person name="Allen A.E."/>
            <person name="Bidle K."/>
            <person name="Borodovsky M."/>
            <person name="Bowler C."/>
            <person name="Brownlee C."/>
            <person name="Cock J.M."/>
            <person name="Elias M."/>
            <person name="Gladyshev V.N."/>
            <person name="Groth M."/>
            <person name="Guda C."/>
            <person name="Hadaegh A."/>
            <person name="Iglesias-Rodriguez M.D."/>
            <person name="Jenkins J."/>
            <person name="Jones B.M."/>
            <person name="Lawson T."/>
            <person name="Leese F."/>
            <person name="Lindquist E."/>
            <person name="Lobanov A."/>
            <person name="Lomsadze A."/>
            <person name="Malik S.B."/>
            <person name="Marsh M.E."/>
            <person name="Mackinder L."/>
            <person name="Mock T."/>
            <person name="Mueller-Roeber B."/>
            <person name="Pagarete A."/>
            <person name="Parker M."/>
            <person name="Probert I."/>
            <person name="Quesneville H."/>
            <person name="Raines C."/>
            <person name="Rensing S.A."/>
            <person name="Riano-Pachon D.M."/>
            <person name="Richier S."/>
            <person name="Rokitta S."/>
            <person name="Shiraiwa Y."/>
            <person name="Soanes D.M."/>
            <person name="van der Giezen M."/>
            <person name="Wahlund T.M."/>
            <person name="Williams B."/>
            <person name="Wilson W."/>
            <person name="Wolfe G."/>
            <person name="Wurch L.L."/>
        </authorList>
    </citation>
    <scope>NUCLEOTIDE SEQUENCE</scope>
</reference>
<organism evidence="3 4">
    <name type="scientific">Emiliania huxleyi (strain CCMP1516)</name>
    <dbReference type="NCBI Taxonomy" id="280463"/>
    <lineage>
        <taxon>Eukaryota</taxon>
        <taxon>Haptista</taxon>
        <taxon>Haptophyta</taxon>
        <taxon>Prymnesiophyceae</taxon>
        <taxon>Isochrysidales</taxon>
        <taxon>Noelaerhabdaceae</taxon>
        <taxon>Emiliania</taxon>
    </lineage>
</organism>
<dbReference type="KEGG" id="ehx:EMIHUDRAFT_438078"/>
<dbReference type="Proteomes" id="UP000013827">
    <property type="component" value="Unassembled WGS sequence"/>
</dbReference>
<dbReference type="HOGENOM" id="CLU_995480_0_0_1"/>
<feature type="region of interest" description="Disordered" evidence="1">
    <location>
        <begin position="34"/>
        <end position="62"/>
    </location>
</feature>
<dbReference type="GO" id="GO:0080120">
    <property type="term" value="P:CAAX-box protein maturation"/>
    <property type="evidence" value="ECO:0007669"/>
    <property type="project" value="UniProtKB-ARBA"/>
</dbReference>
<evidence type="ECO:0000256" key="1">
    <source>
        <dbReference type="SAM" id="MobiDB-lite"/>
    </source>
</evidence>
<proteinExistence type="predicted"/>
<dbReference type="GO" id="GO:0004175">
    <property type="term" value="F:endopeptidase activity"/>
    <property type="evidence" value="ECO:0007669"/>
    <property type="project" value="UniProtKB-ARBA"/>
</dbReference>
<keyword evidence="4" id="KW-1185">Reference proteome</keyword>
<reference evidence="3" key="2">
    <citation type="submission" date="2024-10" db="UniProtKB">
        <authorList>
            <consortium name="EnsemblProtists"/>
        </authorList>
    </citation>
    <scope>IDENTIFICATION</scope>
</reference>
<feature type="domain" description="CAAX prenyl protease 2/Lysostaphin resistance protein A-like" evidence="2">
    <location>
        <begin position="184"/>
        <end position="272"/>
    </location>
</feature>
<dbReference type="AlphaFoldDB" id="A0A0D3IF33"/>
<sequence length="280" mass="28478">MTPILLLLLETSALQPRSRLPAVRHAREPRSASTVRLCDREAAAPTEAAETATPPATAESNSLLGPREAALASVPLFFLLQSTTVGLARSGLPPDLAPPVGRAAAFGLFAAVQAASGTSVDTWLLRPAAEPEWRWLAAPWAPAAVFAAFAAAALAPALACQLFGQAEVAEALLPAGGPPPSAARCLDVLLLAPLTEEAFFRGWLLTASARAGAPRAASAAASAALFALWHAGDGAGGLLAFAALGGWLAVVYQAGGGRLAPCVGGHVLWNALILALRAAR</sequence>
<dbReference type="GeneID" id="17255987"/>
<evidence type="ECO:0000259" key="2">
    <source>
        <dbReference type="Pfam" id="PF02517"/>
    </source>
</evidence>
<protein>
    <recommendedName>
        <fullName evidence="2">CAAX prenyl protease 2/Lysostaphin resistance protein A-like domain-containing protein</fullName>
    </recommendedName>
</protein>
<dbReference type="EnsemblProtists" id="EOD09868">
    <property type="protein sequence ID" value="EOD09868"/>
    <property type="gene ID" value="EMIHUDRAFT_438078"/>
</dbReference>
<dbReference type="InterPro" id="IPR003675">
    <property type="entry name" value="Rce1/LyrA-like_dom"/>
</dbReference>
<dbReference type="RefSeq" id="XP_005762297.1">
    <property type="nucleotide sequence ID" value="XM_005762240.1"/>
</dbReference>